<organism evidence="3 4">
    <name type="scientific">Texcoconibacillus texcoconensis</name>
    <dbReference type="NCBI Taxonomy" id="1095777"/>
    <lineage>
        <taxon>Bacteria</taxon>
        <taxon>Bacillati</taxon>
        <taxon>Bacillota</taxon>
        <taxon>Bacilli</taxon>
        <taxon>Bacillales</taxon>
        <taxon>Bacillaceae</taxon>
        <taxon>Texcoconibacillus</taxon>
    </lineage>
</organism>
<evidence type="ECO:0000313" key="4">
    <source>
        <dbReference type="Proteomes" id="UP000551878"/>
    </source>
</evidence>
<feature type="signal peptide" evidence="2">
    <location>
        <begin position="1"/>
        <end position="19"/>
    </location>
</feature>
<dbReference type="PROSITE" id="PS51257">
    <property type="entry name" value="PROKAR_LIPOPROTEIN"/>
    <property type="match status" value="1"/>
</dbReference>
<evidence type="ECO:0000256" key="2">
    <source>
        <dbReference type="SAM" id="SignalP"/>
    </source>
</evidence>
<protein>
    <recommendedName>
        <fullName evidence="5">Lipoprotein</fullName>
    </recommendedName>
</protein>
<evidence type="ECO:0008006" key="5">
    <source>
        <dbReference type="Google" id="ProtNLM"/>
    </source>
</evidence>
<accession>A0A840QIM7</accession>
<reference evidence="3 4" key="1">
    <citation type="submission" date="2020-08" db="EMBL/GenBank/DDBJ databases">
        <title>Genomic Encyclopedia of Type Strains, Phase IV (KMG-IV): sequencing the most valuable type-strain genomes for metagenomic binning, comparative biology and taxonomic classification.</title>
        <authorList>
            <person name="Goeker M."/>
        </authorList>
    </citation>
    <scope>NUCLEOTIDE SEQUENCE [LARGE SCALE GENOMIC DNA]</scope>
    <source>
        <strain evidence="3 4">DSM 24696</strain>
    </source>
</reference>
<feature type="region of interest" description="Disordered" evidence="1">
    <location>
        <begin position="26"/>
        <end position="46"/>
    </location>
</feature>
<dbReference type="EMBL" id="JACHHB010000001">
    <property type="protein sequence ID" value="MBB5171979.1"/>
    <property type="molecule type" value="Genomic_DNA"/>
</dbReference>
<comment type="caution">
    <text evidence="3">The sequence shown here is derived from an EMBL/GenBank/DDBJ whole genome shotgun (WGS) entry which is preliminary data.</text>
</comment>
<evidence type="ECO:0000313" key="3">
    <source>
        <dbReference type="EMBL" id="MBB5171979.1"/>
    </source>
</evidence>
<dbReference type="Proteomes" id="UP000551878">
    <property type="component" value="Unassembled WGS sequence"/>
</dbReference>
<dbReference type="RefSeq" id="WP_184662462.1">
    <property type="nucleotide sequence ID" value="NZ_JACHHB010000001.1"/>
</dbReference>
<keyword evidence="2" id="KW-0732">Signal</keyword>
<feature type="chain" id="PRO_5038580299" description="Lipoprotein" evidence="2">
    <location>
        <begin position="20"/>
        <end position="253"/>
    </location>
</feature>
<name>A0A840QIM7_9BACI</name>
<keyword evidence="4" id="KW-1185">Reference proteome</keyword>
<gene>
    <name evidence="3" type="ORF">HNQ41_000119</name>
</gene>
<evidence type="ECO:0000256" key="1">
    <source>
        <dbReference type="SAM" id="MobiDB-lite"/>
    </source>
</evidence>
<proteinExistence type="predicted"/>
<dbReference type="AlphaFoldDB" id="A0A840QIM7"/>
<sequence>MKRFFLLLLVSLFFFTACVGDEDERSIQGDPIDDEQMLDLGQKGPETTKYDLKNGGSIHIPESEDLSLEDYTMYGDETEYNHVRLVSATSFSECPPEQDRHLHLPNQPNIIGGYVEPISDDCYEQIVQHPFGEVQFDIRKVESETITTPEDDKKRVILAMESHNAVETVSDIGLSEHPDFKEVYDYYLKVEGTHPEDTSQNERLIGREYVLHIFTIVEQGVTYTVRIEYPLEKETEELRDKLLFMAKTLEVDL</sequence>